<dbReference type="PANTHER" id="PTHR10961:SF46">
    <property type="entry name" value="PEROXISOMAL SARCOSINE OXIDASE"/>
    <property type="match status" value="1"/>
</dbReference>
<dbReference type="Pfam" id="PF01266">
    <property type="entry name" value="DAO"/>
    <property type="match status" value="1"/>
</dbReference>
<evidence type="ECO:0000256" key="2">
    <source>
        <dbReference type="ARBA" id="ARBA00022630"/>
    </source>
</evidence>
<dbReference type="InterPro" id="IPR036188">
    <property type="entry name" value="FAD/NAD-bd_sf"/>
</dbReference>
<keyword evidence="3" id="KW-0274">FAD</keyword>
<dbReference type="Gene3D" id="3.30.9.10">
    <property type="entry name" value="D-Amino Acid Oxidase, subunit A, domain 2"/>
    <property type="match status" value="1"/>
</dbReference>
<proteinExistence type="predicted"/>
<sequence>MKKQQRVEGISRLSNSSPVTRRSVLKATAASFMGYRFAGDAATLDASPSEGKTRSRYQGSHVAVIGAGAFGGWTALNLLRKGAKVTLLDTWGPGNARASSGCERRMIHSQLYAVGSTGSNKEVYRPLYMDMITRALQLWRENQERWNRQLYYPCGSLTLQPEDAQNGREALAYMRERGVAVEELSLQDLESRYPQMNLEGVSWGLLDVDSGYLRSRVACQEVFRGFLEEGGEYRQVSVKAPEINGSGLDSLSLSDGSQLSADQYIFACGPWLGQLFPGAIRIRASRQEAFFFGTPVNDHRYDDKHLPICIDGTRSPSAAVIPDGDFRGLLVEGGPPRVRIINPTTEDRGPTAELLAFHREYLPFRFPGMKDAPLLSMRVCQYENSDDQNFVIDRHPAAENVWLVGGGSGHGFKHAPVIGEWTADMVFGEKAVEPLFGLQRFRSRRAV</sequence>
<name>A0A381UN18_9ZZZZ</name>
<dbReference type="SUPFAM" id="SSF51905">
    <property type="entry name" value="FAD/NAD(P)-binding domain"/>
    <property type="match status" value="1"/>
</dbReference>
<dbReference type="GO" id="GO:0050660">
    <property type="term" value="F:flavin adenine dinucleotide binding"/>
    <property type="evidence" value="ECO:0007669"/>
    <property type="project" value="InterPro"/>
</dbReference>
<keyword evidence="2" id="KW-0285">Flavoprotein</keyword>
<dbReference type="EMBL" id="UINC01006636">
    <property type="protein sequence ID" value="SVA28737.1"/>
    <property type="molecule type" value="Genomic_DNA"/>
</dbReference>
<dbReference type="InterPro" id="IPR006076">
    <property type="entry name" value="FAD-dep_OxRdtase"/>
</dbReference>
<organism evidence="6">
    <name type="scientific">marine metagenome</name>
    <dbReference type="NCBI Taxonomy" id="408172"/>
    <lineage>
        <taxon>unclassified sequences</taxon>
        <taxon>metagenomes</taxon>
        <taxon>ecological metagenomes</taxon>
    </lineage>
</organism>
<evidence type="ECO:0000259" key="5">
    <source>
        <dbReference type="Pfam" id="PF01266"/>
    </source>
</evidence>
<reference evidence="6" key="1">
    <citation type="submission" date="2018-05" db="EMBL/GenBank/DDBJ databases">
        <authorList>
            <person name="Lanie J.A."/>
            <person name="Ng W.-L."/>
            <person name="Kazmierczak K.M."/>
            <person name="Andrzejewski T.M."/>
            <person name="Davidsen T.M."/>
            <person name="Wayne K.J."/>
            <person name="Tettelin H."/>
            <person name="Glass J.I."/>
            <person name="Rusch D."/>
            <person name="Podicherti R."/>
            <person name="Tsui H.-C.T."/>
            <person name="Winkler M.E."/>
        </authorList>
    </citation>
    <scope>NUCLEOTIDE SEQUENCE</scope>
</reference>
<protein>
    <recommendedName>
        <fullName evidence="5">FAD dependent oxidoreductase domain-containing protein</fullName>
    </recommendedName>
</protein>
<accession>A0A381UN18</accession>
<dbReference type="Gene3D" id="3.50.50.60">
    <property type="entry name" value="FAD/NAD(P)-binding domain"/>
    <property type="match status" value="1"/>
</dbReference>
<evidence type="ECO:0000313" key="6">
    <source>
        <dbReference type="EMBL" id="SVA28737.1"/>
    </source>
</evidence>
<dbReference type="GO" id="GO:0008115">
    <property type="term" value="F:sarcosine oxidase activity"/>
    <property type="evidence" value="ECO:0007669"/>
    <property type="project" value="TreeGrafter"/>
</dbReference>
<evidence type="ECO:0000256" key="4">
    <source>
        <dbReference type="ARBA" id="ARBA00023002"/>
    </source>
</evidence>
<dbReference type="AlphaFoldDB" id="A0A381UN18"/>
<feature type="domain" description="FAD dependent oxidoreductase" evidence="5">
    <location>
        <begin position="61"/>
        <end position="425"/>
    </location>
</feature>
<gene>
    <name evidence="6" type="ORF">METZ01_LOCUS81591</name>
</gene>
<keyword evidence="4" id="KW-0560">Oxidoreductase</keyword>
<dbReference type="InterPro" id="IPR045170">
    <property type="entry name" value="MTOX"/>
</dbReference>
<evidence type="ECO:0000256" key="3">
    <source>
        <dbReference type="ARBA" id="ARBA00022827"/>
    </source>
</evidence>
<dbReference type="PANTHER" id="PTHR10961">
    <property type="entry name" value="PEROXISOMAL SARCOSINE OXIDASE"/>
    <property type="match status" value="1"/>
</dbReference>
<comment type="cofactor">
    <cofactor evidence="1">
        <name>FAD</name>
        <dbReference type="ChEBI" id="CHEBI:57692"/>
    </cofactor>
</comment>
<evidence type="ECO:0000256" key="1">
    <source>
        <dbReference type="ARBA" id="ARBA00001974"/>
    </source>
</evidence>